<evidence type="ECO:0000313" key="2">
    <source>
        <dbReference type="Proteomes" id="UP000566995"/>
    </source>
</evidence>
<proteinExistence type="predicted"/>
<dbReference type="Proteomes" id="UP000566995">
    <property type="component" value="Unassembled WGS sequence"/>
</dbReference>
<protein>
    <submittedName>
        <fullName evidence="1">Uncharacterized protein</fullName>
    </submittedName>
</protein>
<sequence>MNKQLSKKDFIKNMEDAGFCTCGAWGDALERIRDMLKVISVQGEGRTENLSKLIPDDGVCHIFLCWMDKAGWLEHGGAIGGAWLTPLGHQVHDLLKDMAADDLEEIFSYL</sequence>
<dbReference type="RefSeq" id="WP_184597775.1">
    <property type="nucleotide sequence ID" value="NZ_JACHLI010000049.1"/>
</dbReference>
<comment type="caution">
    <text evidence="1">The sequence shown here is derived from an EMBL/GenBank/DDBJ whole genome shotgun (WGS) entry which is preliminary data.</text>
</comment>
<dbReference type="AlphaFoldDB" id="A0A7W7KRY1"/>
<name>A0A7W7KRY1_PSENT</name>
<dbReference type="EMBL" id="JACHLI010000049">
    <property type="protein sequence ID" value="MBB4867837.1"/>
    <property type="molecule type" value="Genomic_DNA"/>
</dbReference>
<reference evidence="1 2" key="1">
    <citation type="submission" date="2020-08" db="EMBL/GenBank/DDBJ databases">
        <title>Functional genomics of gut bacteria from endangered species of beetles.</title>
        <authorList>
            <person name="Carlos-Shanley C."/>
        </authorList>
    </citation>
    <scope>NUCLEOTIDE SEQUENCE [LARGE SCALE GENOMIC DNA]</scope>
    <source>
        <strain evidence="1 2">S00179</strain>
    </source>
</reference>
<evidence type="ECO:0000313" key="1">
    <source>
        <dbReference type="EMBL" id="MBB4867837.1"/>
    </source>
</evidence>
<organism evidence="1 2">
    <name type="scientific">Pseudomonas nitroreducens</name>
    <dbReference type="NCBI Taxonomy" id="46680"/>
    <lineage>
        <taxon>Bacteria</taxon>
        <taxon>Pseudomonadati</taxon>
        <taxon>Pseudomonadota</taxon>
        <taxon>Gammaproteobacteria</taxon>
        <taxon>Pseudomonadales</taxon>
        <taxon>Pseudomonadaceae</taxon>
        <taxon>Pseudomonas</taxon>
    </lineage>
</organism>
<accession>A0A7W7KRY1</accession>
<gene>
    <name evidence="1" type="ORF">HNP46_006756</name>
</gene>